<evidence type="ECO:0000313" key="5">
    <source>
        <dbReference type="EMBL" id="ACO03334.1"/>
    </source>
</evidence>
<dbReference type="Gene3D" id="4.10.520.10">
    <property type="entry name" value="IHF-like DNA-binding proteins"/>
    <property type="match status" value="1"/>
</dbReference>
<comment type="similarity">
    <text evidence="1 4">Belongs to the bacterial histone-like protein family.</text>
</comment>
<dbReference type="InterPro" id="IPR000119">
    <property type="entry name" value="Hist_DNA-bd"/>
</dbReference>
<dbReference type="GO" id="GO:0030261">
    <property type="term" value="P:chromosome condensation"/>
    <property type="evidence" value="ECO:0007669"/>
    <property type="project" value="UniProtKB-KW"/>
</dbReference>
<evidence type="ECO:0000256" key="1">
    <source>
        <dbReference type="ARBA" id="ARBA00010529"/>
    </source>
</evidence>
<dbReference type="Proteomes" id="UP000001366">
    <property type="component" value="Chromosome"/>
</dbReference>
<dbReference type="SUPFAM" id="SSF47729">
    <property type="entry name" value="IHF-like DNA-binding proteins"/>
    <property type="match status" value="1"/>
</dbReference>
<proteinExistence type="inferred from homology"/>
<dbReference type="OrthoDB" id="9804203at2"/>
<evidence type="ECO:0000313" key="6">
    <source>
        <dbReference type="Proteomes" id="UP000001366"/>
    </source>
</evidence>
<dbReference type="SMART" id="SM00411">
    <property type="entry name" value="BHL"/>
    <property type="match status" value="1"/>
</dbReference>
<dbReference type="GO" id="GO:0030527">
    <property type="term" value="F:structural constituent of chromatin"/>
    <property type="evidence" value="ECO:0007669"/>
    <property type="project" value="InterPro"/>
</dbReference>
<evidence type="ECO:0000256" key="4">
    <source>
        <dbReference type="RuleBase" id="RU003939"/>
    </source>
</evidence>
<dbReference type="AlphaFoldDB" id="C0QP77"/>
<evidence type="ECO:0000256" key="2">
    <source>
        <dbReference type="ARBA" id="ARBA00023067"/>
    </source>
</evidence>
<dbReference type="eggNOG" id="COG0776">
    <property type="taxonomic scope" value="Bacteria"/>
</dbReference>
<organism evidence="5 6">
    <name type="scientific">Persephonella marina (strain DSM 14350 / EX-H1)</name>
    <dbReference type="NCBI Taxonomy" id="123214"/>
    <lineage>
        <taxon>Bacteria</taxon>
        <taxon>Pseudomonadati</taxon>
        <taxon>Aquificota</taxon>
        <taxon>Aquificia</taxon>
        <taxon>Aquificales</taxon>
        <taxon>Hydrogenothermaceae</taxon>
        <taxon>Persephonella</taxon>
    </lineage>
</organism>
<dbReference type="HOGENOM" id="CLU_105066_2_0_0"/>
<dbReference type="RefSeq" id="WP_012675573.1">
    <property type="nucleotide sequence ID" value="NC_012440.1"/>
</dbReference>
<keyword evidence="6" id="KW-1185">Reference proteome</keyword>
<dbReference type="STRING" id="123214.PERMA_0685"/>
<reference evidence="5 6" key="1">
    <citation type="journal article" date="2009" name="J. Bacteriol.">
        <title>Complete and draft genome sequences of six members of the Aquificales.</title>
        <authorList>
            <person name="Reysenbach A.L."/>
            <person name="Hamamura N."/>
            <person name="Podar M."/>
            <person name="Griffiths E."/>
            <person name="Ferreira S."/>
            <person name="Hochstein R."/>
            <person name="Heidelberg J."/>
            <person name="Johnson J."/>
            <person name="Mead D."/>
            <person name="Pohorille A."/>
            <person name="Sarmiento M."/>
            <person name="Schweighofer K."/>
            <person name="Seshadri R."/>
            <person name="Voytek M.A."/>
        </authorList>
    </citation>
    <scope>NUCLEOTIDE SEQUENCE [LARGE SCALE GENOMIC DNA]</scope>
    <source>
        <strain evidence="6">DSM 14350 / EX-H1</strain>
    </source>
</reference>
<sequence length="95" mass="10914">MKKSDLLNYLIERFPYLKKKDLHTILNGTFEAMTDALSKGDKVEIRGLGSFKVKVKKSRKARNPKTGVVVEVPEKRVVHFKMGKVLKKKLFSRPV</sequence>
<dbReference type="KEGG" id="pmx:PERMA_0685"/>
<keyword evidence="2" id="KW-0226">DNA condensation</keyword>
<protein>
    <submittedName>
        <fullName evidence="5">DNA-binding protein HU 1 (DNA-binding protein II) (HB)</fullName>
    </submittedName>
</protein>
<gene>
    <name evidence="5" type="ordered locus">PERMA_0685</name>
</gene>
<keyword evidence="3 5" id="KW-0238">DNA-binding</keyword>
<dbReference type="PRINTS" id="PR01727">
    <property type="entry name" value="DNABINDINGHU"/>
</dbReference>
<dbReference type="InterPro" id="IPR010992">
    <property type="entry name" value="IHF-like_DNA-bd_dom_sf"/>
</dbReference>
<dbReference type="GO" id="GO:0005829">
    <property type="term" value="C:cytosol"/>
    <property type="evidence" value="ECO:0007669"/>
    <property type="project" value="TreeGrafter"/>
</dbReference>
<dbReference type="GO" id="GO:0003677">
    <property type="term" value="F:DNA binding"/>
    <property type="evidence" value="ECO:0007669"/>
    <property type="project" value="UniProtKB-KW"/>
</dbReference>
<dbReference type="CDD" id="cd13836">
    <property type="entry name" value="IHF_B"/>
    <property type="match status" value="1"/>
</dbReference>
<dbReference type="Pfam" id="PF00216">
    <property type="entry name" value="Bac_DNA_binding"/>
    <property type="match status" value="1"/>
</dbReference>
<dbReference type="EMBL" id="CP001230">
    <property type="protein sequence ID" value="ACO03334.1"/>
    <property type="molecule type" value="Genomic_DNA"/>
</dbReference>
<name>C0QP77_PERMH</name>
<dbReference type="PANTHER" id="PTHR33175">
    <property type="entry name" value="DNA-BINDING PROTEIN HU"/>
    <property type="match status" value="1"/>
</dbReference>
<evidence type="ECO:0000256" key="3">
    <source>
        <dbReference type="ARBA" id="ARBA00023125"/>
    </source>
</evidence>
<accession>C0QP77</accession>
<dbReference type="PaxDb" id="123214-PERMA_0685"/>
<dbReference type="PANTHER" id="PTHR33175:SF3">
    <property type="entry name" value="DNA-BINDING PROTEIN HU-BETA"/>
    <property type="match status" value="1"/>
</dbReference>